<reference evidence="3" key="1">
    <citation type="submission" date="2018-02" db="EMBL/GenBank/DDBJ databases">
        <authorList>
            <person name="Vasarhelyi B.M."/>
            <person name="Deshmukh S."/>
            <person name="Balint B."/>
            <person name="Kukolya J."/>
        </authorList>
    </citation>
    <scope>NUCLEOTIDE SEQUENCE</scope>
    <source>
        <strain evidence="3">KB22</strain>
    </source>
</reference>
<dbReference type="InterPro" id="IPR013320">
    <property type="entry name" value="ConA-like_dom_sf"/>
</dbReference>
<dbReference type="SUPFAM" id="SSF49899">
    <property type="entry name" value="Concanavalin A-like lectins/glucanases"/>
    <property type="match status" value="1"/>
</dbReference>
<dbReference type="Gene3D" id="2.60.120.200">
    <property type="match status" value="1"/>
</dbReference>
<dbReference type="Pfam" id="PF16356">
    <property type="entry name" value="DUF4983"/>
    <property type="match status" value="1"/>
</dbReference>
<sequence>MKKKINMLVNKKFLGLISAGILLWSCNSDFAKVIPEVGENEEINVTYGTPKVLLLVVDGARGESVRTANVPTINSILPKSIYSFVSLSEDNSMGIANNWADLFTGVRKNKHNVSSDFATNNFESYPLLFDRIINKEADAKLKMFSTSETFLEGLGEHNTTTLSGSDGDVTNNIISALNEDDITMITGHYTSVDAAGASSVYDNSSAAYKQAIENFDADFSKILTAVKARANYESENWLIVVTSSQGGEFQLPDSQNDNTIFSVPAVNTFTIYHALSYNLRFIGKPYIGNRMVGDYIRFNDTKYAELVEGDNTIYNLGEGEFTVELKIKKNKGPNNTYKFNYASVLGKRPYWQDGWTNDRNVRGWVIYLEENYWMFNAGGTGATAQVKGGVLNNASWNSISAVGYMKEGKRFLKTYTNGVANEDIDISGWGNIDSDALLRFGTLPSTNTWKPDVYLADVRIWKVGLPEEVIKQFSCEVGLDNRHPYIDNLAGSWSVLGSDGEYILDESPYGGKLKLGGTGYQIERLNDYICAPSVADLGLLVPRNPDISAQIFSWLKVPRQTNWQLDGRVWLDK</sequence>
<comment type="caution">
    <text evidence="3">The sequence shown here is derived from an EMBL/GenBank/DDBJ whole genome shotgun (WGS) entry which is preliminary data.</text>
</comment>
<dbReference type="InterPro" id="IPR017850">
    <property type="entry name" value="Alkaline_phosphatase_core_sf"/>
</dbReference>
<feature type="signal peptide" evidence="1">
    <location>
        <begin position="1"/>
        <end position="31"/>
    </location>
</feature>
<dbReference type="SUPFAM" id="SSF53649">
    <property type="entry name" value="Alkaline phosphatase-like"/>
    <property type="match status" value="1"/>
</dbReference>
<protein>
    <recommendedName>
        <fullName evidence="2">DUF4983 domain-containing protein</fullName>
    </recommendedName>
</protein>
<organism evidence="3 4">
    <name type="scientific">Sphingobacterium hungaricum</name>
    <dbReference type="NCBI Taxonomy" id="2082723"/>
    <lineage>
        <taxon>Bacteria</taxon>
        <taxon>Pseudomonadati</taxon>
        <taxon>Bacteroidota</taxon>
        <taxon>Sphingobacteriia</taxon>
        <taxon>Sphingobacteriales</taxon>
        <taxon>Sphingobacteriaceae</taxon>
        <taxon>Sphingobacterium</taxon>
    </lineage>
</organism>
<evidence type="ECO:0000259" key="2">
    <source>
        <dbReference type="Pfam" id="PF16356"/>
    </source>
</evidence>
<dbReference type="Gene3D" id="3.40.720.10">
    <property type="entry name" value="Alkaline Phosphatase, subunit A"/>
    <property type="match status" value="1"/>
</dbReference>
<dbReference type="EMBL" id="PRDK01000001">
    <property type="protein sequence ID" value="MBE8712270.1"/>
    <property type="molecule type" value="Genomic_DNA"/>
</dbReference>
<dbReference type="RefSeq" id="WP_196934611.1">
    <property type="nucleotide sequence ID" value="NZ_MU158698.1"/>
</dbReference>
<keyword evidence="1" id="KW-0732">Signal</keyword>
<dbReference type="GO" id="GO:0005975">
    <property type="term" value="P:carbohydrate metabolic process"/>
    <property type="evidence" value="ECO:0007669"/>
    <property type="project" value="UniProtKB-ARBA"/>
</dbReference>
<gene>
    <name evidence="3" type="ORF">C4F49_01070</name>
</gene>
<dbReference type="Proteomes" id="UP000616201">
    <property type="component" value="Unassembled WGS sequence"/>
</dbReference>
<evidence type="ECO:0000256" key="1">
    <source>
        <dbReference type="SAM" id="SignalP"/>
    </source>
</evidence>
<feature type="domain" description="DUF4983" evidence="2">
    <location>
        <begin position="482"/>
        <end position="571"/>
    </location>
</feature>
<name>A0A928USA5_9SPHI</name>
<accession>A0A928USA5</accession>
<dbReference type="InterPro" id="IPR032309">
    <property type="entry name" value="DUF4983"/>
</dbReference>
<dbReference type="AlphaFoldDB" id="A0A928USA5"/>
<dbReference type="GO" id="GO:0004553">
    <property type="term" value="F:hydrolase activity, hydrolyzing O-glycosyl compounds"/>
    <property type="evidence" value="ECO:0007669"/>
    <property type="project" value="UniProtKB-ARBA"/>
</dbReference>
<evidence type="ECO:0000313" key="3">
    <source>
        <dbReference type="EMBL" id="MBE8712270.1"/>
    </source>
</evidence>
<evidence type="ECO:0000313" key="4">
    <source>
        <dbReference type="Proteomes" id="UP000616201"/>
    </source>
</evidence>
<proteinExistence type="predicted"/>
<feature type="chain" id="PRO_5038124703" description="DUF4983 domain-containing protein" evidence="1">
    <location>
        <begin position="32"/>
        <end position="573"/>
    </location>
</feature>
<keyword evidence="4" id="KW-1185">Reference proteome</keyword>